<protein>
    <recommendedName>
        <fullName evidence="1">Glycosyltransferase 2-like domain-containing protein</fullName>
    </recommendedName>
</protein>
<dbReference type="PANTHER" id="PTHR43685">
    <property type="entry name" value="GLYCOSYLTRANSFERASE"/>
    <property type="match status" value="1"/>
</dbReference>
<dbReference type="Gene3D" id="3.90.550.10">
    <property type="entry name" value="Spore Coat Polysaccharide Biosynthesis Protein SpsA, Chain A"/>
    <property type="match status" value="1"/>
</dbReference>
<name>A0A2G4YPB4_9PROT</name>
<dbReference type="InParanoid" id="A0A2G4YPB4"/>
<accession>A0A2G4YPB4</accession>
<dbReference type="CDD" id="cd00761">
    <property type="entry name" value="Glyco_tranf_GTA_type"/>
    <property type="match status" value="1"/>
</dbReference>
<evidence type="ECO:0000313" key="3">
    <source>
        <dbReference type="Proteomes" id="UP000229730"/>
    </source>
</evidence>
<dbReference type="OrthoDB" id="9794124at2"/>
<keyword evidence="3" id="KW-1185">Reference proteome</keyword>
<sequence length="321" mass="37334">MGDIALSVIIPFYQNEAGLITKAVQSVLDQNCFDDFEIIVVDDGSPHPAQYELAPLLQRYPEKLTVLLKTNQGPGAARNTGLNHIPKTRKYVAFLDSDDTWSPDHLINAVSVLERGYDFYFSNLYHVGRDISAFDREQKIKFPTRLRSDEMVPLDGLPEKYEFIGDMFDRILFSGNILLPPTIVYDFQKFPNQRFQPDYRYMGEDYLFFADIALANPRYGFSWTPEVHCGRGVNIFVNSGWGSQHYLDRLCDEMRFRRYAENTYSLTPEQKDKNNRVIRRIREDFKKGLLSHLKRGQFHKLAKIPKMQKNDGHFYKSFSGQ</sequence>
<dbReference type="SUPFAM" id="SSF53448">
    <property type="entry name" value="Nucleotide-diphospho-sugar transferases"/>
    <property type="match status" value="1"/>
</dbReference>
<evidence type="ECO:0000313" key="2">
    <source>
        <dbReference type="EMBL" id="PHZ84161.1"/>
    </source>
</evidence>
<reference evidence="2 3" key="1">
    <citation type="submission" date="2017-10" db="EMBL/GenBank/DDBJ databases">
        <title>Frigbacter circumglobatus gen. nov. sp. nov., isolated from sediment cultured in situ.</title>
        <authorList>
            <person name="Zhao Z."/>
        </authorList>
    </citation>
    <scope>NUCLEOTIDE SEQUENCE [LARGE SCALE GENOMIC DNA]</scope>
    <source>
        <strain evidence="2 3">ZYL</strain>
    </source>
</reference>
<dbReference type="Proteomes" id="UP000229730">
    <property type="component" value="Unassembled WGS sequence"/>
</dbReference>
<gene>
    <name evidence="2" type="ORF">CRD36_13265</name>
</gene>
<dbReference type="AlphaFoldDB" id="A0A2G4YPB4"/>
<organism evidence="2 3">
    <name type="scientific">Paremcibacter congregatus</name>
    <dbReference type="NCBI Taxonomy" id="2043170"/>
    <lineage>
        <taxon>Bacteria</taxon>
        <taxon>Pseudomonadati</taxon>
        <taxon>Pseudomonadota</taxon>
        <taxon>Alphaproteobacteria</taxon>
        <taxon>Emcibacterales</taxon>
        <taxon>Emcibacteraceae</taxon>
        <taxon>Paremcibacter</taxon>
    </lineage>
</organism>
<dbReference type="InterPro" id="IPR050834">
    <property type="entry name" value="Glycosyltransf_2"/>
</dbReference>
<dbReference type="EMBL" id="PDEM01000025">
    <property type="protein sequence ID" value="PHZ84161.1"/>
    <property type="molecule type" value="Genomic_DNA"/>
</dbReference>
<feature type="domain" description="Glycosyltransferase 2-like" evidence="1">
    <location>
        <begin position="7"/>
        <end position="140"/>
    </location>
</feature>
<dbReference type="Pfam" id="PF00535">
    <property type="entry name" value="Glycos_transf_2"/>
    <property type="match status" value="1"/>
</dbReference>
<proteinExistence type="predicted"/>
<comment type="caution">
    <text evidence="2">The sequence shown here is derived from an EMBL/GenBank/DDBJ whole genome shotgun (WGS) entry which is preliminary data.</text>
</comment>
<dbReference type="PANTHER" id="PTHR43685:SF2">
    <property type="entry name" value="GLYCOSYLTRANSFERASE 2-LIKE DOMAIN-CONTAINING PROTEIN"/>
    <property type="match status" value="1"/>
</dbReference>
<dbReference type="InterPro" id="IPR029044">
    <property type="entry name" value="Nucleotide-diphossugar_trans"/>
</dbReference>
<dbReference type="InterPro" id="IPR001173">
    <property type="entry name" value="Glyco_trans_2-like"/>
</dbReference>
<evidence type="ECO:0000259" key="1">
    <source>
        <dbReference type="Pfam" id="PF00535"/>
    </source>
</evidence>
<dbReference type="RefSeq" id="WP_099474042.1">
    <property type="nucleotide sequence ID" value="NZ_CP041025.1"/>
</dbReference>